<dbReference type="PANTHER" id="PTHR35046">
    <property type="entry name" value="ZINC KNUCKLE (CCHC-TYPE) FAMILY PROTEIN"/>
    <property type="match status" value="1"/>
</dbReference>
<keyword evidence="2" id="KW-0695">RNA-directed DNA polymerase</keyword>
<dbReference type="InterPro" id="IPR036397">
    <property type="entry name" value="RNaseH_sf"/>
</dbReference>
<accession>A0ABQ4Z8D2</accession>
<sequence>MSFWHMLLERRLKTSRGRSDLRTYQSFEIFLEVFPKELPGFPQTRQVEFQIDLMLGAAPVARAPYRLAPFKMKELSDQLKELSDKGFIRPSSSHGRASLEQERKIKKTDLKAILEFLRKKILYANLPPLIIEISPQGAEKASCLYAMHGIKDLSVLLDVDANKKVCITGVCSVKNLESAIFTPMRETDSMERLVRMYLKEVVTRHGIPVSIICDRDPRFTSNFWRSLKKALGTSLDMSTAYHPQTDGQAIGKIFLTLEVSPWKGVVHFGKHGKLNPRYVRPFKVLEKGGSVACKLELPQGLSRVHNTFYMNHRDHRSKISQRVKQAVIPISSSSWNSGEVLSSHGNVKTNVQKKYPHLFTKPVSSSSVAT</sequence>
<reference evidence="2" key="1">
    <citation type="journal article" date="2022" name="Int. J. Mol. Sci.">
        <title>Draft Genome of Tanacetum Coccineum: Genomic Comparison of Closely Related Tanacetum-Family Plants.</title>
        <authorList>
            <person name="Yamashiro T."/>
            <person name="Shiraishi A."/>
            <person name="Nakayama K."/>
            <person name="Satake H."/>
        </authorList>
    </citation>
    <scope>NUCLEOTIDE SEQUENCE</scope>
</reference>
<dbReference type="GO" id="GO:0003964">
    <property type="term" value="F:RNA-directed DNA polymerase activity"/>
    <property type="evidence" value="ECO:0007669"/>
    <property type="project" value="UniProtKB-KW"/>
</dbReference>
<dbReference type="InterPro" id="IPR012337">
    <property type="entry name" value="RNaseH-like_sf"/>
</dbReference>
<dbReference type="Proteomes" id="UP001151760">
    <property type="component" value="Unassembled WGS sequence"/>
</dbReference>
<evidence type="ECO:0000313" key="3">
    <source>
        <dbReference type="Proteomes" id="UP001151760"/>
    </source>
</evidence>
<name>A0ABQ4Z8D2_9ASTR</name>
<evidence type="ECO:0000259" key="1">
    <source>
        <dbReference type="Pfam" id="PF24626"/>
    </source>
</evidence>
<organism evidence="2 3">
    <name type="scientific">Tanacetum coccineum</name>
    <dbReference type="NCBI Taxonomy" id="301880"/>
    <lineage>
        <taxon>Eukaryota</taxon>
        <taxon>Viridiplantae</taxon>
        <taxon>Streptophyta</taxon>
        <taxon>Embryophyta</taxon>
        <taxon>Tracheophyta</taxon>
        <taxon>Spermatophyta</taxon>
        <taxon>Magnoliopsida</taxon>
        <taxon>eudicotyledons</taxon>
        <taxon>Gunneridae</taxon>
        <taxon>Pentapetalae</taxon>
        <taxon>asterids</taxon>
        <taxon>campanulids</taxon>
        <taxon>Asterales</taxon>
        <taxon>Asteraceae</taxon>
        <taxon>Asteroideae</taxon>
        <taxon>Anthemideae</taxon>
        <taxon>Anthemidinae</taxon>
        <taxon>Tanacetum</taxon>
    </lineage>
</organism>
<keyword evidence="3" id="KW-1185">Reference proteome</keyword>
<dbReference type="InterPro" id="IPR056924">
    <property type="entry name" value="SH3_Tf2-1"/>
</dbReference>
<comment type="caution">
    <text evidence="2">The sequence shown here is derived from an EMBL/GenBank/DDBJ whole genome shotgun (WGS) entry which is preliminary data.</text>
</comment>
<protein>
    <submittedName>
        <fullName evidence="2">Reverse transcriptase domain-containing protein</fullName>
    </submittedName>
</protein>
<dbReference type="EMBL" id="BQNB010011123">
    <property type="protein sequence ID" value="GJS86428.1"/>
    <property type="molecule type" value="Genomic_DNA"/>
</dbReference>
<dbReference type="PANTHER" id="PTHR35046:SF26">
    <property type="entry name" value="RNA-DIRECTED DNA POLYMERASE"/>
    <property type="match status" value="1"/>
</dbReference>
<dbReference type="SUPFAM" id="SSF56672">
    <property type="entry name" value="DNA/RNA polymerases"/>
    <property type="match status" value="1"/>
</dbReference>
<dbReference type="Gene3D" id="3.30.420.10">
    <property type="entry name" value="Ribonuclease H-like superfamily/Ribonuclease H"/>
    <property type="match status" value="1"/>
</dbReference>
<evidence type="ECO:0000313" key="2">
    <source>
        <dbReference type="EMBL" id="GJS86428.1"/>
    </source>
</evidence>
<feature type="domain" description="Tf2-1-like SH3-like" evidence="1">
    <location>
        <begin position="257"/>
        <end position="310"/>
    </location>
</feature>
<keyword evidence="2" id="KW-0548">Nucleotidyltransferase</keyword>
<dbReference type="InterPro" id="IPR043502">
    <property type="entry name" value="DNA/RNA_pol_sf"/>
</dbReference>
<dbReference type="SUPFAM" id="SSF53098">
    <property type="entry name" value="Ribonuclease H-like"/>
    <property type="match status" value="1"/>
</dbReference>
<reference evidence="2" key="2">
    <citation type="submission" date="2022-01" db="EMBL/GenBank/DDBJ databases">
        <authorList>
            <person name="Yamashiro T."/>
            <person name="Shiraishi A."/>
            <person name="Satake H."/>
            <person name="Nakayama K."/>
        </authorList>
    </citation>
    <scope>NUCLEOTIDE SEQUENCE</scope>
</reference>
<proteinExistence type="predicted"/>
<dbReference type="Gene3D" id="3.10.10.10">
    <property type="entry name" value="HIV Type 1 Reverse Transcriptase, subunit A, domain 1"/>
    <property type="match status" value="1"/>
</dbReference>
<dbReference type="Pfam" id="PF24626">
    <property type="entry name" value="SH3_Tf2-1"/>
    <property type="match status" value="1"/>
</dbReference>
<gene>
    <name evidence="2" type="ORF">Tco_0769064</name>
</gene>
<keyword evidence="2" id="KW-0808">Transferase</keyword>